<dbReference type="CDD" id="cd02910">
    <property type="entry name" value="cupin_Yhhw_N"/>
    <property type="match status" value="1"/>
</dbReference>
<dbReference type="PANTHER" id="PTHR43212:SF3">
    <property type="entry name" value="QUERCETIN 2,3-DIOXYGENASE"/>
    <property type="match status" value="1"/>
</dbReference>
<accession>A0ABY7HE12</accession>
<organism evidence="5 6">
    <name type="scientific">Nannocystis punicea</name>
    <dbReference type="NCBI Taxonomy" id="2995304"/>
    <lineage>
        <taxon>Bacteria</taxon>
        <taxon>Pseudomonadati</taxon>
        <taxon>Myxococcota</taxon>
        <taxon>Polyangia</taxon>
        <taxon>Nannocystales</taxon>
        <taxon>Nannocystaceae</taxon>
        <taxon>Nannocystis</taxon>
    </lineage>
</organism>
<protein>
    <submittedName>
        <fullName evidence="5">Pirin family protein</fullName>
    </submittedName>
</protein>
<dbReference type="Pfam" id="PF17954">
    <property type="entry name" value="Pirin_C_2"/>
    <property type="match status" value="1"/>
</dbReference>
<comment type="similarity">
    <text evidence="1 2">Belongs to the pirin family.</text>
</comment>
<keyword evidence="6" id="KW-1185">Reference proteome</keyword>
<sequence>MITQRLADSRGHAEHGWLDSHHTFSFADYYDPAHMGFRNLRVINEDRVEPGRGFGTHPHRDMEILSYVLEGGLEHRDSMGTGSVIRPGDVQVMSAGTGVTHSEFNASRTEPVHFLQIWLLPERRGLKPGYQQRSFGAAEKDGHLRLVASGDGRDDSVTIHTDASIYAGVFAAGQRAELPLAPGRHAWVHVARGAARVNGHDLKAGDALALSNEPAVTVEGTSGGEVLVFDLG</sequence>
<dbReference type="PANTHER" id="PTHR43212">
    <property type="entry name" value="QUERCETIN 2,3-DIOXYGENASE"/>
    <property type="match status" value="1"/>
</dbReference>
<dbReference type="Pfam" id="PF02678">
    <property type="entry name" value="Pirin"/>
    <property type="match status" value="1"/>
</dbReference>
<dbReference type="InterPro" id="IPR011051">
    <property type="entry name" value="RmlC_Cupin_sf"/>
</dbReference>
<dbReference type="CDD" id="cd20311">
    <property type="entry name" value="cupin_Yhhw_C"/>
    <property type="match status" value="1"/>
</dbReference>
<feature type="domain" description="Quercetin 2,3-dioxygenase C-terminal cupin" evidence="4">
    <location>
        <begin position="146"/>
        <end position="231"/>
    </location>
</feature>
<proteinExistence type="inferred from homology"/>
<evidence type="ECO:0000259" key="4">
    <source>
        <dbReference type="Pfam" id="PF17954"/>
    </source>
</evidence>
<dbReference type="Gene3D" id="2.60.120.10">
    <property type="entry name" value="Jelly Rolls"/>
    <property type="match status" value="2"/>
</dbReference>
<reference evidence="5" key="1">
    <citation type="submission" date="2022-11" db="EMBL/GenBank/DDBJ databases">
        <title>Minimal conservation of predation-associated metabolite biosynthetic gene clusters underscores biosynthetic potential of Myxococcota including descriptions for ten novel species: Archangium lansinium sp. nov., Myxococcus landrumus sp. nov., Nannocystis bai.</title>
        <authorList>
            <person name="Ahearne A."/>
            <person name="Stevens C."/>
            <person name="Dowd S."/>
        </authorList>
    </citation>
    <scope>NUCLEOTIDE SEQUENCE</scope>
    <source>
        <strain evidence="5">Fl3</strain>
    </source>
</reference>
<evidence type="ECO:0000256" key="1">
    <source>
        <dbReference type="ARBA" id="ARBA00008416"/>
    </source>
</evidence>
<dbReference type="RefSeq" id="WP_269039878.1">
    <property type="nucleotide sequence ID" value="NZ_CP114040.1"/>
</dbReference>
<dbReference type="InterPro" id="IPR041602">
    <property type="entry name" value="Quercetinase_C"/>
</dbReference>
<evidence type="ECO:0000256" key="2">
    <source>
        <dbReference type="RuleBase" id="RU003457"/>
    </source>
</evidence>
<evidence type="ECO:0000313" key="5">
    <source>
        <dbReference type="EMBL" id="WAS97507.1"/>
    </source>
</evidence>
<gene>
    <name evidence="5" type="ORF">O0S08_15285</name>
</gene>
<dbReference type="Proteomes" id="UP001164459">
    <property type="component" value="Chromosome"/>
</dbReference>
<dbReference type="InterPro" id="IPR012093">
    <property type="entry name" value="Pirin"/>
</dbReference>
<dbReference type="InterPro" id="IPR003829">
    <property type="entry name" value="Pirin_N_dom"/>
</dbReference>
<evidence type="ECO:0000313" key="6">
    <source>
        <dbReference type="Proteomes" id="UP001164459"/>
    </source>
</evidence>
<feature type="domain" description="Pirin N-terminal" evidence="3">
    <location>
        <begin position="8"/>
        <end position="119"/>
    </location>
</feature>
<evidence type="ECO:0000259" key="3">
    <source>
        <dbReference type="Pfam" id="PF02678"/>
    </source>
</evidence>
<dbReference type="EMBL" id="CP114040">
    <property type="protein sequence ID" value="WAS97507.1"/>
    <property type="molecule type" value="Genomic_DNA"/>
</dbReference>
<name>A0ABY7HE12_9BACT</name>
<dbReference type="PIRSF" id="PIRSF006232">
    <property type="entry name" value="Pirin"/>
    <property type="match status" value="1"/>
</dbReference>
<dbReference type="SUPFAM" id="SSF51182">
    <property type="entry name" value="RmlC-like cupins"/>
    <property type="match status" value="1"/>
</dbReference>
<dbReference type="InterPro" id="IPR014710">
    <property type="entry name" value="RmlC-like_jellyroll"/>
</dbReference>